<feature type="region of interest" description="Disordered" evidence="1">
    <location>
        <begin position="171"/>
        <end position="205"/>
    </location>
</feature>
<keyword evidence="2" id="KW-0812">Transmembrane</keyword>
<dbReference type="EMBL" id="JAUTDP010000006">
    <property type="protein sequence ID" value="KAK3398415.1"/>
    <property type="molecule type" value="Genomic_DNA"/>
</dbReference>
<feature type="region of interest" description="Disordered" evidence="1">
    <location>
        <begin position="280"/>
        <end position="303"/>
    </location>
</feature>
<dbReference type="AlphaFoldDB" id="A0AAE0PF87"/>
<feature type="transmembrane region" description="Helical" evidence="2">
    <location>
        <begin position="12"/>
        <end position="31"/>
    </location>
</feature>
<organism evidence="3 4">
    <name type="scientific">Sordaria brevicollis</name>
    <dbReference type="NCBI Taxonomy" id="83679"/>
    <lineage>
        <taxon>Eukaryota</taxon>
        <taxon>Fungi</taxon>
        <taxon>Dikarya</taxon>
        <taxon>Ascomycota</taxon>
        <taxon>Pezizomycotina</taxon>
        <taxon>Sordariomycetes</taxon>
        <taxon>Sordariomycetidae</taxon>
        <taxon>Sordariales</taxon>
        <taxon>Sordariaceae</taxon>
        <taxon>Sordaria</taxon>
    </lineage>
</organism>
<keyword evidence="4" id="KW-1185">Reference proteome</keyword>
<feature type="region of interest" description="Disordered" evidence="1">
    <location>
        <begin position="101"/>
        <end position="139"/>
    </location>
</feature>
<evidence type="ECO:0000313" key="4">
    <source>
        <dbReference type="Proteomes" id="UP001281003"/>
    </source>
</evidence>
<feature type="compositionally biased region" description="Polar residues" evidence="1">
    <location>
        <begin position="283"/>
        <end position="298"/>
    </location>
</feature>
<keyword evidence="2" id="KW-0472">Membrane</keyword>
<sequence length="327" mass="35070">MGLPEWDGDGKTTILMICGIMCLGFIPFYIIRSLHQHGWKRCRVFFEKRKWLKPLETEDEKIIKQHPGPVAPGSLQSAIPAVLKKIERAYKAPAHITANDHPLDWQSHNLDPEAGLGPFRGPYQPSNRSSGGSWDPVRSHQAVTLAHPVPPTPPNTRASSAARFSWMSAGSSLGGVSSTTTTPPNELANHNNGGPSKSHGKRASIGSVSSLRGLVIPEHLIKEGADLDNGVSDSTPYPMPAYVKPKITDGNYDHSVRRNAMDHGQGTGIGVWLETVRSDEPVSESSSGFATPPSSQESVLKDKATIPVLKAPSQAVSTSSFTPGSAP</sequence>
<accession>A0AAE0PF87</accession>
<keyword evidence="2" id="KW-1133">Transmembrane helix</keyword>
<comment type="caution">
    <text evidence="3">The sequence shown here is derived from an EMBL/GenBank/DDBJ whole genome shotgun (WGS) entry which is preliminary data.</text>
</comment>
<evidence type="ECO:0000256" key="2">
    <source>
        <dbReference type="SAM" id="Phobius"/>
    </source>
</evidence>
<name>A0AAE0PF87_SORBR</name>
<dbReference type="Proteomes" id="UP001281003">
    <property type="component" value="Unassembled WGS sequence"/>
</dbReference>
<evidence type="ECO:0000256" key="1">
    <source>
        <dbReference type="SAM" id="MobiDB-lite"/>
    </source>
</evidence>
<feature type="compositionally biased region" description="Low complexity" evidence="1">
    <location>
        <begin position="171"/>
        <end position="182"/>
    </location>
</feature>
<gene>
    <name evidence="3" type="ORF">B0T20DRAFT_479177</name>
</gene>
<reference evidence="3" key="2">
    <citation type="submission" date="2023-07" db="EMBL/GenBank/DDBJ databases">
        <authorList>
            <consortium name="Lawrence Berkeley National Laboratory"/>
            <person name="Haridas S."/>
            <person name="Hensen N."/>
            <person name="Bonometti L."/>
            <person name="Westerberg I."/>
            <person name="Brannstrom I.O."/>
            <person name="Guillou S."/>
            <person name="Cros-Aarteil S."/>
            <person name="Calhoun S."/>
            <person name="Kuo A."/>
            <person name="Mondo S."/>
            <person name="Pangilinan J."/>
            <person name="Riley R."/>
            <person name="LaButti K."/>
            <person name="Andreopoulos B."/>
            <person name="Lipzen A."/>
            <person name="Chen C."/>
            <person name="Yanf M."/>
            <person name="Daum C."/>
            <person name="Ng V."/>
            <person name="Clum A."/>
            <person name="Steindorff A."/>
            <person name="Ohm R."/>
            <person name="Martin F."/>
            <person name="Silar P."/>
            <person name="Natvig D."/>
            <person name="Lalanne C."/>
            <person name="Gautier V."/>
            <person name="Ament-velasquez S.L."/>
            <person name="Kruys A."/>
            <person name="Hutchinson M.I."/>
            <person name="Powell A.J."/>
            <person name="Barry K."/>
            <person name="Miller A.N."/>
            <person name="Grigoriev I.V."/>
            <person name="Debuchy R."/>
            <person name="Gladieux P."/>
            <person name="Thoren M.H."/>
            <person name="Johannesson H."/>
        </authorList>
    </citation>
    <scope>NUCLEOTIDE SEQUENCE</scope>
    <source>
        <strain evidence="3">FGSC 1904</strain>
    </source>
</reference>
<reference evidence="3" key="1">
    <citation type="journal article" date="2023" name="Mol. Phylogenet. Evol.">
        <title>Genome-scale phylogeny and comparative genomics of the fungal order Sordariales.</title>
        <authorList>
            <person name="Hensen N."/>
            <person name="Bonometti L."/>
            <person name="Westerberg I."/>
            <person name="Brannstrom I.O."/>
            <person name="Guillou S."/>
            <person name="Cros-Aarteil S."/>
            <person name="Calhoun S."/>
            <person name="Haridas S."/>
            <person name="Kuo A."/>
            <person name="Mondo S."/>
            <person name="Pangilinan J."/>
            <person name="Riley R."/>
            <person name="LaButti K."/>
            <person name="Andreopoulos B."/>
            <person name="Lipzen A."/>
            <person name="Chen C."/>
            <person name="Yan M."/>
            <person name="Daum C."/>
            <person name="Ng V."/>
            <person name="Clum A."/>
            <person name="Steindorff A."/>
            <person name="Ohm R.A."/>
            <person name="Martin F."/>
            <person name="Silar P."/>
            <person name="Natvig D.O."/>
            <person name="Lalanne C."/>
            <person name="Gautier V."/>
            <person name="Ament-Velasquez S.L."/>
            <person name="Kruys A."/>
            <person name="Hutchinson M.I."/>
            <person name="Powell A.J."/>
            <person name="Barry K."/>
            <person name="Miller A.N."/>
            <person name="Grigoriev I.V."/>
            <person name="Debuchy R."/>
            <person name="Gladieux P."/>
            <person name="Hiltunen Thoren M."/>
            <person name="Johannesson H."/>
        </authorList>
    </citation>
    <scope>NUCLEOTIDE SEQUENCE</scope>
    <source>
        <strain evidence="3">FGSC 1904</strain>
    </source>
</reference>
<protein>
    <submittedName>
        <fullName evidence="3">Uncharacterized protein</fullName>
    </submittedName>
</protein>
<proteinExistence type="predicted"/>
<evidence type="ECO:0000313" key="3">
    <source>
        <dbReference type="EMBL" id="KAK3398415.1"/>
    </source>
</evidence>